<proteinExistence type="predicted"/>
<dbReference type="EMBL" id="QJNS01000117">
    <property type="protein sequence ID" value="RYO86373.1"/>
    <property type="molecule type" value="Genomic_DNA"/>
</dbReference>
<dbReference type="Proteomes" id="UP000294003">
    <property type="component" value="Unassembled WGS sequence"/>
</dbReference>
<sequence length="244" mass="27779">MKSTLQEQSGFFSLPGEIRNIIYAFCVPALEDQYELDDLYDLRLERFRDEISCFLRTCKQIYLEAKPILYAFATIFTEAGYISAGDNPSFSRFTVRGVDPFRLSLVRDLQLQLEYTCPFCPIRICLGIFLKDCGEDLRNLRVLHIHFSRASESTLGSCAGNLRDEPQPLAEFAESSANLRTIKVSGDYDKKWLDGLQNALEAKKSKARLLLLSKAEAERLLDKPAECQKRIVRPFGNSPEMITV</sequence>
<name>A0ABY0H7B0_9PEZI</name>
<evidence type="ECO:0000313" key="1">
    <source>
        <dbReference type="EMBL" id="RYO86373.1"/>
    </source>
</evidence>
<accession>A0ABY0H7B0</accession>
<protein>
    <submittedName>
        <fullName evidence="1">Uncharacterized protein</fullName>
    </submittedName>
</protein>
<reference evidence="1 2" key="1">
    <citation type="submission" date="2018-06" db="EMBL/GenBank/DDBJ databases">
        <title>Complete Genomes of Monosporascus.</title>
        <authorList>
            <person name="Robinson A.J."/>
            <person name="Natvig D.O."/>
        </authorList>
    </citation>
    <scope>NUCLEOTIDE SEQUENCE [LARGE SCALE GENOMIC DNA]</scope>
    <source>
        <strain evidence="1 2">CBS 609.92</strain>
    </source>
</reference>
<keyword evidence="2" id="KW-1185">Reference proteome</keyword>
<gene>
    <name evidence="1" type="ORF">DL762_004789</name>
</gene>
<organism evidence="1 2">
    <name type="scientific">Monosporascus cannonballus</name>
    <dbReference type="NCBI Taxonomy" id="155416"/>
    <lineage>
        <taxon>Eukaryota</taxon>
        <taxon>Fungi</taxon>
        <taxon>Dikarya</taxon>
        <taxon>Ascomycota</taxon>
        <taxon>Pezizomycotina</taxon>
        <taxon>Sordariomycetes</taxon>
        <taxon>Xylariomycetidae</taxon>
        <taxon>Xylariales</taxon>
        <taxon>Xylariales incertae sedis</taxon>
        <taxon>Monosporascus</taxon>
    </lineage>
</organism>
<comment type="caution">
    <text evidence="1">The sequence shown here is derived from an EMBL/GenBank/DDBJ whole genome shotgun (WGS) entry which is preliminary data.</text>
</comment>
<dbReference type="PANTHER" id="PTHR38790">
    <property type="entry name" value="2EXR DOMAIN-CONTAINING PROTEIN-RELATED"/>
    <property type="match status" value="1"/>
</dbReference>
<evidence type="ECO:0000313" key="2">
    <source>
        <dbReference type="Proteomes" id="UP000294003"/>
    </source>
</evidence>